<gene>
    <name evidence="1" type="ORF">MWN34_01085</name>
</gene>
<sequence>MMNPARWMSLGFAMARLTAEANMVIALRMARFASGHPDSGIEATRMVSEKMRALGSAQAELAKAAATGRLDRAAPKVVAMYRRKVRANRKRLTR</sequence>
<evidence type="ECO:0008006" key="3">
    <source>
        <dbReference type="Google" id="ProtNLM"/>
    </source>
</evidence>
<reference evidence="1 2" key="1">
    <citation type="submission" date="2022-04" db="EMBL/GenBank/DDBJ databases">
        <authorList>
            <person name="Grouzdev D.S."/>
            <person name="Pantiukh K.S."/>
            <person name="Krutkina M.S."/>
        </authorList>
    </citation>
    <scope>NUCLEOTIDE SEQUENCE [LARGE SCALE GENOMIC DNA]</scope>
    <source>
        <strain evidence="1 2">6x-1</strain>
    </source>
</reference>
<evidence type="ECO:0000313" key="1">
    <source>
        <dbReference type="EMBL" id="MCK0195500.1"/>
    </source>
</evidence>
<protein>
    <recommendedName>
        <fullName evidence="3">Antifreeze protein</fullName>
    </recommendedName>
</protein>
<accession>A0ABT0D6B7</accession>
<evidence type="ECO:0000313" key="2">
    <source>
        <dbReference type="Proteomes" id="UP001203284"/>
    </source>
</evidence>
<dbReference type="RefSeq" id="WP_247025778.1">
    <property type="nucleotide sequence ID" value="NZ_JALKCH010000001.1"/>
</dbReference>
<keyword evidence="2" id="KW-1185">Reference proteome</keyword>
<dbReference type="Proteomes" id="UP001203284">
    <property type="component" value="Unassembled WGS sequence"/>
</dbReference>
<comment type="caution">
    <text evidence="1">The sequence shown here is derived from an EMBL/GenBank/DDBJ whole genome shotgun (WGS) entry which is preliminary data.</text>
</comment>
<name>A0ABT0D6B7_9HYPH</name>
<dbReference type="EMBL" id="JALKCH010000001">
    <property type="protein sequence ID" value="MCK0195500.1"/>
    <property type="molecule type" value="Genomic_DNA"/>
</dbReference>
<proteinExistence type="predicted"/>
<organism evidence="1 2">
    <name type="scientific">Ancylobacter crimeensis</name>
    <dbReference type="NCBI Taxonomy" id="2579147"/>
    <lineage>
        <taxon>Bacteria</taxon>
        <taxon>Pseudomonadati</taxon>
        <taxon>Pseudomonadota</taxon>
        <taxon>Alphaproteobacteria</taxon>
        <taxon>Hyphomicrobiales</taxon>
        <taxon>Xanthobacteraceae</taxon>
        <taxon>Ancylobacter</taxon>
    </lineage>
</organism>